<dbReference type="PANTHER" id="PTHR31793:SF24">
    <property type="entry name" value="LONG-CHAIN ACYL-COA THIOESTERASE FADM"/>
    <property type="match status" value="1"/>
</dbReference>
<dbReference type="Gene3D" id="3.10.129.10">
    <property type="entry name" value="Hotdog Thioesterase"/>
    <property type="match status" value="1"/>
</dbReference>
<dbReference type="Proteomes" id="UP000199531">
    <property type="component" value="Unassembled WGS sequence"/>
</dbReference>
<dbReference type="PANTHER" id="PTHR31793">
    <property type="entry name" value="4-HYDROXYBENZOYL-COA THIOESTERASE FAMILY MEMBER"/>
    <property type="match status" value="1"/>
</dbReference>
<keyword evidence="2" id="KW-1185">Reference proteome</keyword>
<evidence type="ECO:0000313" key="2">
    <source>
        <dbReference type="Proteomes" id="UP000199531"/>
    </source>
</evidence>
<dbReference type="InterPro" id="IPR029069">
    <property type="entry name" value="HotDog_dom_sf"/>
</dbReference>
<dbReference type="EMBL" id="FOCW01000001">
    <property type="protein sequence ID" value="SEN11207.1"/>
    <property type="molecule type" value="Genomic_DNA"/>
</dbReference>
<gene>
    <name evidence="1" type="ORF">SAMN02745977_00465</name>
</gene>
<accession>A0A1H8DXC4</accession>
<sequence length="148" mass="16798">MKLLLPEDKKPVHVTTMPIRWGDMDALGHINNTVYFRYFEEARVRWLTEGGRSMVEGGEGPVVVNVFCNFFSQVEYPGDLLIRQYISNVGRSSCDVWMTMERTDEPGKVVADGGCTMVWVNYAAQKSVRLPEWVLEILNKTVPEGQPA</sequence>
<dbReference type="AlphaFoldDB" id="A0A1H8DXC4"/>
<dbReference type="Pfam" id="PF13279">
    <property type="entry name" value="4HBT_2"/>
    <property type="match status" value="1"/>
</dbReference>
<evidence type="ECO:0000313" key="1">
    <source>
        <dbReference type="EMBL" id="SEN11207.1"/>
    </source>
</evidence>
<dbReference type="SUPFAM" id="SSF54637">
    <property type="entry name" value="Thioesterase/thiol ester dehydrase-isomerase"/>
    <property type="match status" value="1"/>
</dbReference>
<dbReference type="InterPro" id="IPR050563">
    <property type="entry name" value="4-hydroxybenzoyl-CoA_TE"/>
</dbReference>
<dbReference type="STRING" id="1121117.SAMN02745977_00465"/>
<protein>
    <submittedName>
        <fullName evidence="1">Acyl-CoA thioester hydrolase</fullName>
    </submittedName>
</protein>
<name>A0A1H8DXC4_9BURK</name>
<dbReference type="CDD" id="cd00586">
    <property type="entry name" value="4HBT"/>
    <property type="match status" value="1"/>
</dbReference>
<dbReference type="OrthoDB" id="9799036at2"/>
<dbReference type="GO" id="GO:0047617">
    <property type="term" value="F:fatty acyl-CoA hydrolase activity"/>
    <property type="evidence" value="ECO:0007669"/>
    <property type="project" value="TreeGrafter"/>
</dbReference>
<proteinExistence type="predicted"/>
<reference evidence="1 2" key="1">
    <citation type="submission" date="2016-10" db="EMBL/GenBank/DDBJ databases">
        <authorList>
            <person name="de Groot N.N."/>
        </authorList>
    </citation>
    <scope>NUCLEOTIDE SEQUENCE [LARGE SCALE GENOMIC DNA]</scope>
    <source>
        <strain evidence="1 2">DSM 15123</strain>
    </source>
</reference>
<organism evidence="1 2">
    <name type="scientific">Brachymonas denitrificans DSM 15123</name>
    <dbReference type="NCBI Taxonomy" id="1121117"/>
    <lineage>
        <taxon>Bacteria</taxon>
        <taxon>Pseudomonadati</taxon>
        <taxon>Pseudomonadota</taxon>
        <taxon>Betaproteobacteria</taxon>
        <taxon>Burkholderiales</taxon>
        <taxon>Comamonadaceae</taxon>
        <taxon>Brachymonas</taxon>
    </lineage>
</organism>
<keyword evidence="1" id="KW-0378">Hydrolase</keyword>
<dbReference type="RefSeq" id="WP_091813340.1">
    <property type="nucleotide sequence ID" value="NZ_FOCW01000001.1"/>
</dbReference>